<dbReference type="GO" id="GO:0005737">
    <property type="term" value="C:cytoplasm"/>
    <property type="evidence" value="ECO:0007669"/>
    <property type="project" value="UniProtKB-SubCell"/>
</dbReference>
<protein>
    <submittedName>
        <fullName evidence="6">Myeloid leukemia factor</fullName>
    </submittedName>
</protein>
<reference evidence="6 7" key="1">
    <citation type="submission" date="2014-11" db="EMBL/GenBank/DDBJ databases">
        <title>Genetic blueprint of the zoonotic pathogen Toxocara canis.</title>
        <authorList>
            <person name="Zhu X.-Q."/>
            <person name="Korhonen P.K."/>
            <person name="Cai H."/>
            <person name="Young N.D."/>
            <person name="Nejsum P."/>
            <person name="von Samson-Himmelstjerna G."/>
            <person name="Boag P.R."/>
            <person name="Tan P."/>
            <person name="Li Q."/>
            <person name="Min J."/>
            <person name="Yang Y."/>
            <person name="Wang X."/>
            <person name="Fang X."/>
            <person name="Hall R.S."/>
            <person name="Hofmann A."/>
            <person name="Sternberg P.W."/>
            <person name="Jex A.R."/>
            <person name="Gasser R.B."/>
        </authorList>
    </citation>
    <scope>NUCLEOTIDE SEQUENCE [LARGE SCALE GENOMIC DNA]</scope>
    <source>
        <strain evidence="6">PN_DK_2014</strain>
    </source>
</reference>
<gene>
    <name evidence="6" type="primary">Mlf</name>
    <name evidence="6" type="ORF">Tcan_10182</name>
</gene>
<evidence type="ECO:0000256" key="4">
    <source>
        <dbReference type="ARBA" id="ARBA00022553"/>
    </source>
</evidence>
<keyword evidence="4" id="KW-0597">Phosphoprotein</keyword>
<accession>A0A0B2V2B3</accession>
<proteinExistence type="inferred from homology"/>
<evidence type="ECO:0000256" key="2">
    <source>
        <dbReference type="ARBA" id="ARBA00008332"/>
    </source>
</evidence>
<keyword evidence="3" id="KW-0963">Cytoplasm</keyword>
<evidence type="ECO:0000313" key="7">
    <source>
        <dbReference type="Proteomes" id="UP000031036"/>
    </source>
</evidence>
<dbReference type="STRING" id="6265.A0A0B2V2B3"/>
<feature type="region of interest" description="Disordered" evidence="5">
    <location>
        <begin position="208"/>
        <end position="294"/>
    </location>
</feature>
<organism evidence="6 7">
    <name type="scientific">Toxocara canis</name>
    <name type="common">Canine roundworm</name>
    <dbReference type="NCBI Taxonomy" id="6265"/>
    <lineage>
        <taxon>Eukaryota</taxon>
        <taxon>Metazoa</taxon>
        <taxon>Ecdysozoa</taxon>
        <taxon>Nematoda</taxon>
        <taxon>Chromadorea</taxon>
        <taxon>Rhabditida</taxon>
        <taxon>Spirurina</taxon>
        <taxon>Ascaridomorpha</taxon>
        <taxon>Ascaridoidea</taxon>
        <taxon>Toxocaridae</taxon>
        <taxon>Toxocara</taxon>
    </lineage>
</organism>
<dbReference type="OrthoDB" id="8707547at2759"/>
<dbReference type="Proteomes" id="UP000031036">
    <property type="component" value="Unassembled WGS sequence"/>
</dbReference>
<evidence type="ECO:0000256" key="5">
    <source>
        <dbReference type="SAM" id="MobiDB-lite"/>
    </source>
</evidence>
<dbReference type="AlphaFoldDB" id="A0A0B2V2B3"/>
<dbReference type="PANTHER" id="PTHR13105">
    <property type="entry name" value="MYELOID LEUKEMIA FACTOR"/>
    <property type="match status" value="1"/>
</dbReference>
<comment type="similarity">
    <text evidence="2">Belongs to the MLF family.</text>
</comment>
<evidence type="ECO:0000256" key="3">
    <source>
        <dbReference type="ARBA" id="ARBA00022490"/>
    </source>
</evidence>
<feature type="compositionally biased region" description="Polar residues" evidence="5">
    <location>
        <begin position="252"/>
        <end position="262"/>
    </location>
</feature>
<dbReference type="InterPro" id="IPR019376">
    <property type="entry name" value="Myeloid_leukemia_factor"/>
</dbReference>
<name>A0A0B2V2B3_TOXCA</name>
<dbReference type="Pfam" id="PF10248">
    <property type="entry name" value="Mlf1IP"/>
    <property type="match status" value="1"/>
</dbReference>
<sequence length="307" mass="34511">MFGGDPLGDIFGDFHHQMRRQMRDMDRMMENMMDPFGMLSRHSMYAGMLEDASPRQRVSHHDDMALMSPFGGFGGGLFGGIMRHMEDLQSNAMSDPNSHVFAHSTMITYDGRNGGQPRIVEKSVRKTGDVKETRESLRHGNVGERMSIEHTIGDRTHVIEKKRDRDGRIREQQRFVNLEEDEAEDFDREFTTRARHNLGGERARLRQAIEANPRSASTTGARSNQANAGTRPQAVSGTRAPIVTLPDEECGDSTSDFSNNQSSRKHGGSRSQSSGPIIREISEEEAEMSVPKRRKGLVGRFFKANDE</sequence>
<evidence type="ECO:0000313" key="6">
    <source>
        <dbReference type="EMBL" id="KHN75624.1"/>
    </source>
</evidence>
<comment type="caution">
    <text evidence="6">The sequence shown here is derived from an EMBL/GenBank/DDBJ whole genome shotgun (WGS) entry which is preliminary data.</text>
</comment>
<keyword evidence="7" id="KW-1185">Reference proteome</keyword>
<dbReference type="OMA" id="NHKRRKG"/>
<feature type="compositionally biased region" description="Polar residues" evidence="5">
    <location>
        <begin position="214"/>
        <end position="236"/>
    </location>
</feature>
<evidence type="ECO:0000256" key="1">
    <source>
        <dbReference type="ARBA" id="ARBA00004496"/>
    </source>
</evidence>
<comment type="subcellular location">
    <subcellularLocation>
        <location evidence="1">Cytoplasm</location>
    </subcellularLocation>
</comment>
<dbReference type="EMBL" id="JPKZ01002646">
    <property type="protein sequence ID" value="KHN75624.1"/>
    <property type="molecule type" value="Genomic_DNA"/>
</dbReference>